<reference evidence="1 2" key="1">
    <citation type="submission" date="2023-10" db="EMBL/GenBank/DDBJ databases">
        <title>Development of a sustainable strategy for remediation of hydrocarbon-contaminated territories based on the waste exchange concept.</title>
        <authorList>
            <person name="Krivoruchko A."/>
        </authorList>
    </citation>
    <scope>NUCLEOTIDE SEQUENCE [LARGE SCALE GENOMIC DNA]</scope>
    <source>
        <strain evidence="1 2">IEGM 1236</strain>
    </source>
</reference>
<comment type="caution">
    <text evidence="1">The sequence shown here is derived from an EMBL/GenBank/DDBJ whole genome shotgun (WGS) entry which is preliminary data.</text>
</comment>
<organism evidence="1 2">
    <name type="scientific">Williamsia marianensis</name>
    <dbReference type="NCBI Taxonomy" id="85044"/>
    <lineage>
        <taxon>Bacteria</taxon>
        <taxon>Bacillati</taxon>
        <taxon>Actinomycetota</taxon>
        <taxon>Actinomycetes</taxon>
        <taxon>Mycobacteriales</taxon>
        <taxon>Nocardiaceae</taxon>
        <taxon>Williamsia</taxon>
    </lineage>
</organism>
<sequence>MVERLIAINPDRYGLLVAATWLWTRFDDARNAVLVGELAARDMAPEDTSNLKMVEHALRHACLEAPDMVRHWCLGEGQPVSHPGPPPQADQVA</sequence>
<evidence type="ECO:0000313" key="2">
    <source>
        <dbReference type="Proteomes" id="UP001185792"/>
    </source>
</evidence>
<proteinExistence type="predicted"/>
<evidence type="ECO:0000313" key="1">
    <source>
        <dbReference type="EMBL" id="MDV7137195.1"/>
    </source>
</evidence>
<dbReference type="EMBL" id="JAWLUM010000013">
    <property type="protein sequence ID" value="MDV7137195.1"/>
    <property type="molecule type" value="Genomic_DNA"/>
</dbReference>
<dbReference type="RefSeq" id="WP_317715037.1">
    <property type="nucleotide sequence ID" value="NZ_JAWLUM010000013.1"/>
</dbReference>
<accession>A0ABU4F109</accession>
<name>A0ABU4F109_WILMA</name>
<keyword evidence="2" id="KW-1185">Reference proteome</keyword>
<gene>
    <name evidence="1" type="ORF">R4198_26200</name>
</gene>
<dbReference type="Proteomes" id="UP001185792">
    <property type="component" value="Unassembled WGS sequence"/>
</dbReference>
<protein>
    <submittedName>
        <fullName evidence="1">Uncharacterized protein</fullName>
    </submittedName>
</protein>